<dbReference type="OrthoDB" id="6132182at2759"/>
<dbReference type="GO" id="GO:0004503">
    <property type="term" value="F:tyrosinase activity"/>
    <property type="evidence" value="ECO:0007669"/>
    <property type="project" value="UniProtKB-EC"/>
</dbReference>
<dbReference type="GO" id="GO:0042438">
    <property type="term" value="P:melanin biosynthetic process"/>
    <property type="evidence" value="ECO:0007669"/>
    <property type="project" value="UniProtKB-KW"/>
</dbReference>
<dbReference type="PANTHER" id="PTHR11474:SF76">
    <property type="entry name" value="SHKT DOMAIN-CONTAINING PROTEIN"/>
    <property type="match status" value="1"/>
</dbReference>
<keyword evidence="6" id="KW-0186">Copper</keyword>
<name>A0A6A6RWM4_9PLEO</name>
<dbReference type="EMBL" id="MU006785">
    <property type="protein sequence ID" value="KAF2639969.1"/>
    <property type="molecule type" value="Genomic_DNA"/>
</dbReference>
<evidence type="ECO:0000313" key="14">
    <source>
        <dbReference type="EMBL" id="KAF2639969.1"/>
    </source>
</evidence>
<feature type="chain" id="PRO_5025655324" description="tyrosinase" evidence="11">
    <location>
        <begin position="26"/>
        <end position="647"/>
    </location>
</feature>
<dbReference type="GO" id="GO:0046872">
    <property type="term" value="F:metal ion binding"/>
    <property type="evidence" value="ECO:0007669"/>
    <property type="project" value="UniProtKB-KW"/>
</dbReference>
<evidence type="ECO:0000259" key="12">
    <source>
        <dbReference type="PROSITE" id="PS00497"/>
    </source>
</evidence>
<comment type="catalytic activity">
    <reaction evidence="9">
        <text>2 L-dopa + O2 = 2 L-dopaquinone + 2 H2O</text>
        <dbReference type="Rhea" id="RHEA:34287"/>
        <dbReference type="ChEBI" id="CHEBI:15377"/>
        <dbReference type="ChEBI" id="CHEBI:15379"/>
        <dbReference type="ChEBI" id="CHEBI:57504"/>
        <dbReference type="ChEBI" id="CHEBI:57924"/>
        <dbReference type="EC" id="1.14.18.1"/>
    </reaction>
</comment>
<evidence type="ECO:0000256" key="3">
    <source>
        <dbReference type="ARBA" id="ARBA00011906"/>
    </source>
</evidence>
<dbReference type="Pfam" id="PF18132">
    <property type="entry name" value="Tyrosinase_C"/>
    <property type="match status" value="1"/>
</dbReference>
<keyword evidence="8" id="KW-0470">Melanin biosynthesis</keyword>
<dbReference type="PROSITE" id="PS00497">
    <property type="entry name" value="TYROSINASE_1"/>
    <property type="match status" value="1"/>
</dbReference>
<dbReference type="Gene3D" id="1.10.1280.10">
    <property type="entry name" value="Di-copper center containing domain from catechol oxidase"/>
    <property type="match status" value="1"/>
</dbReference>
<evidence type="ECO:0000256" key="2">
    <source>
        <dbReference type="ARBA" id="ARBA00009928"/>
    </source>
</evidence>
<evidence type="ECO:0000313" key="15">
    <source>
        <dbReference type="Proteomes" id="UP000799753"/>
    </source>
</evidence>
<protein>
    <recommendedName>
        <fullName evidence="3">tyrosinase</fullName>
        <ecNumber evidence="3">1.14.18.1</ecNumber>
    </recommendedName>
</protein>
<dbReference type="SUPFAM" id="SSF48056">
    <property type="entry name" value="Di-copper centre-containing domain"/>
    <property type="match status" value="1"/>
</dbReference>
<dbReference type="Pfam" id="PF00264">
    <property type="entry name" value="Tyrosinase"/>
    <property type="match status" value="1"/>
</dbReference>
<feature type="signal peptide" evidence="11">
    <location>
        <begin position="1"/>
        <end position="25"/>
    </location>
</feature>
<comment type="cofactor">
    <cofactor evidence="1">
        <name>Cu(2+)</name>
        <dbReference type="ChEBI" id="CHEBI:29036"/>
    </cofactor>
</comment>
<dbReference type="AlphaFoldDB" id="A0A6A6RWM4"/>
<evidence type="ECO:0000256" key="8">
    <source>
        <dbReference type="ARBA" id="ARBA00023101"/>
    </source>
</evidence>
<dbReference type="PANTHER" id="PTHR11474">
    <property type="entry name" value="TYROSINASE FAMILY MEMBER"/>
    <property type="match status" value="1"/>
</dbReference>
<evidence type="ECO:0000256" key="1">
    <source>
        <dbReference type="ARBA" id="ARBA00001973"/>
    </source>
</evidence>
<accession>A0A6A6RWM4</accession>
<evidence type="ECO:0000256" key="5">
    <source>
        <dbReference type="ARBA" id="ARBA00023002"/>
    </source>
</evidence>
<proteinExistence type="inferred from homology"/>
<evidence type="ECO:0000256" key="4">
    <source>
        <dbReference type="ARBA" id="ARBA00022723"/>
    </source>
</evidence>
<evidence type="ECO:0000256" key="6">
    <source>
        <dbReference type="ARBA" id="ARBA00023008"/>
    </source>
</evidence>
<comment type="similarity">
    <text evidence="2">Belongs to the tyrosinase family.</text>
</comment>
<feature type="domain" description="Tyrosinase copper-binding" evidence="13">
    <location>
        <begin position="327"/>
        <end position="338"/>
    </location>
</feature>
<dbReference type="PRINTS" id="PR00092">
    <property type="entry name" value="TYROSINASE"/>
</dbReference>
<dbReference type="Proteomes" id="UP000799753">
    <property type="component" value="Unassembled WGS sequence"/>
</dbReference>
<sequence>MAPTFPSRALLLTFVLVVTITFVTSSPLRKREFPSLDGNQQGGIFSVLGIAGLGDPNDTTVYPRLEIRQLEKNTVQWNVFLLGLQRFQNVSQEDKLSYFQIAGIHGRPWVAWDGVEGDPDEKSQHNGYCQHGNTMFPTWHRPYLALFEEVLYLNARQVILEWPNGTFKDTHMAALTSLRLPYWDWAAVPPANEGSMPWSIQRPTIPITLPSGPSEITNPLASYHFHPTPEWPDEGDQRWKAFSQTYRHPTTRQTGAISQNGLVANTLDRNRQSMQNRVYNLLAMTKDYMSMSNKYQPGDSLESIHGIIHDTVGGDGHMLWLQYSAFDPAFWFHHANVDRLIAIWQEVVTQTVVDGQTCELDQQHLIYFLPPTDSSPTALKPFHSSDTGDFWTSDSVRHWQTFGYTYLAVQNLTDTDTIVSRVNALYGTSARPMFSDPLSVYASPQSSHKRSISISGASTFASRRQYTVNIRLHEVSFDGSLKFYFFFGEPVTGDAVDWVDEQGFIGVTSVLAASVQGGNEINTVVPLTAALEARVRILDLPNMEEAFVDDYLTGNLRWKIVQVRSTVLSQYLREKVLIRLQANGDVLDSESIPGIQLSVLWQEVEPAKSTLEFPSLRGALQTLKEASEDEVKAGEFCKPTLDSISLE</sequence>
<evidence type="ECO:0000256" key="9">
    <source>
        <dbReference type="ARBA" id="ARBA00048233"/>
    </source>
</evidence>
<keyword evidence="4" id="KW-0479">Metal-binding</keyword>
<keyword evidence="15" id="KW-1185">Reference proteome</keyword>
<organism evidence="14 15">
    <name type="scientific">Massarina eburnea CBS 473.64</name>
    <dbReference type="NCBI Taxonomy" id="1395130"/>
    <lineage>
        <taxon>Eukaryota</taxon>
        <taxon>Fungi</taxon>
        <taxon>Dikarya</taxon>
        <taxon>Ascomycota</taxon>
        <taxon>Pezizomycotina</taxon>
        <taxon>Dothideomycetes</taxon>
        <taxon>Pleosporomycetidae</taxon>
        <taxon>Pleosporales</taxon>
        <taxon>Massarineae</taxon>
        <taxon>Massarinaceae</taxon>
        <taxon>Massarina</taxon>
    </lineage>
</organism>
<dbReference type="InterPro" id="IPR002227">
    <property type="entry name" value="Tyrosinase_Cu-bd"/>
</dbReference>
<evidence type="ECO:0000259" key="13">
    <source>
        <dbReference type="PROSITE" id="PS00498"/>
    </source>
</evidence>
<dbReference type="InterPro" id="IPR041640">
    <property type="entry name" value="Tyrosinase_C"/>
</dbReference>
<evidence type="ECO:0000256" key="10">
    <source>
        <dbReference type="ARBA" id="ARBA00048881"/>
    </source>
</evidence>
<evidence type="ECO:0000256" key="7">
    <source>
        <dbReference type="ARBA" id="ARBA00023033"/>
    </source>
</evidence>
<feature type="domain" description="Tyrosinase copper-binding" evidence="12">
    <location>
        <begin position="131"/>
        <end position="148"/>
    </location>
</feature>
<dbReference type="EC" id="1.14.18.1" evidence="3"/>
<reference evidence="14" key="1">
    <citation type="journal article" date="2020" name="Stud. Mycol.">
        <title>101 Dothideomycetes genomes: a test case for predicting lifestyles and emergence of pathogens.</title>
        <authorList>
            <person name="Haridas S."/>
            <person name="Albert R."/>
            <person name="Binder M."/>
            <person name="Bloem J."/>
            <person name="Labutti K."/>
            <person name="Salamov A."/>
            <person name="Andreopoulos B."/>
            <person name="Baker S."/>
            <person name="Barry K."/>
            <person name="Bills G."/>
            <person name="Bluhm B."/>
            <person name="Cannon C."/>
            <person name="Castanera R."/>
            <person name="Culley D."/>
            <person name="Daum C."/>
            <person name="Ezra D."/>
            <person name="Gonzalez J."/>
            <person name="Henrissat B."/>
            <person name="Kuo A."/>
            <person name="Liang C."/>
            <person name="Lipzen A."/>
            <person name="Lutzoni F."/>
            <person name="Magnuson J."/>
            <person name="Mondo S."/>
            <person name="Nolan M."/>
            <person name="Ohm R."/>
            <person name="Pangilinan J."/>
            <person name="Park H.-J."/>
            <person name="Ramirez L."/>
            <person name="Alfaro M."/>
            <person name="Sun H."/>
            <person name="Tritt A."/>
            <person name="Yoshinaga Y."/>
            <person name="Zwiers L.-H."/>
            <person name="Turgeon B."/>
            <person name="Goodwin S."/>
            <person name="Spatafora J."/>
            <person name="Crous P."/>
            <person name="Grigoriev I."/>
        </authorList>
    </citation>
    <scope>NUCLEOTIDE SEQUENCE</scope>
    <source>
        <strain evidence="14">CBS 473.64</strain>
    </source>
</reference>
<keyword evidence="7" id="KW-0503">Monooxygenase</keyword>
<evidence type="ECO:0000256" key="11">
    <source>
        <dbReference type="SAM" id="SignalP"/>
    </source>
</evidence>
<keyword evidence="11" id="KW-0732">Signal</keyword>
<dbReference type="InterPro" id="IPR050316">
    <property type="entry name" value="Tyrosinase/Hemocyanin"/>
</dbReference>
<comment type="catalytic activity">
    <reaction evidence="10">
        <text>L-tyrosine + O2 = L-dopaquinone + H2O</text>
        <dbReference type="Rhea" id="RHEA:18117"/>
        <dbReference type="ChEBI" id="CHEBI:15377"/>
        <dbReference type="ChEBI" id="CHEBI:15379"/>
        <dbReference type="ChEBI" id="CHEBI:57924"/>
        <dbReference type="ChEBI" id="CHEBI:58315"/>
        <dbReference type="EC" id="1.14.18.1"/>
    </reaction>
</comment>
<dbReference type="PROSITE" id="PS00498">
    <property type="entry name" value="TYROSINASE_2"/>
    <property type="match status" value="1"/>
</dbReference>
<keyword evidence="5" id="KW-0560">Oxidoreductase</keyword>
<gene>
    <name evidence="14" type="ORF">P280DRAFT_400612</name>
</gene>
<dbReference type="InterPro" id="IPR008922">
    <property type="entry name" value="Di-copper_centre_dom_sf"/>
</dbReference>